<dbReference type="Proteomes" id="UP000504633">
    <property type="component" value="Unplaced"/>
</dbReference>
<name>A0A6J1LB24_DROHY</name>
<feature type="signal peptide" evidence="2">
    <location>
        <begin position="1"/>
        <end position="18"/>
    </location>
</feature>
<organism evidence="3 4">
    <name type="scientific">Drosophila hydei</name>
    <name type="common">Fruit fly</name>
    <dbReference type="NCBI Taxonomy" id="7224"/>
    <lineage>
        <taxon>Eukaryota</taxon>
        <taxon>Metazoa</taxon>
        <taxon>Ecdysozoa</taxon>
        <taxon>Arthropoda</taxon>
        <taxon>Hexapoda</taxon>
        <taxon>Insecta</taxon>
        <taxon>Pterygota</taxon>
        <taxon>Neoptera</taxon>
        <taxon>Endopterygota</taxon>
        <taxon>Diptera</taxon>
        <taxon>Brachycera</taxon>
        <taxon>Muscomorpha</taxon>
        <taxon>Ephydroidea</taxon>
        <taxon>Drosophilidae</taxon>
        <taxon>Drosophila</taxon>
    </lineage>
</organism>
<evidence type="ECO:0000256" key="2">
    <source>
        <dbReference type="SAM" id="SignalP"/>
    </source>
</evidence>
<feature type="compositionally biased region" description="Polar residues" evidence="1">
    <location>
        <begin position="426"/>
        <end position="437"/>
    </location>
</feature>
<feature type="region of interest" description="Disordered" evidence="1">
    <location>
        <begin position="296"/>
        <end position="320"/>
    </location>
</feature>
<dbReference type="RefSeq" id="XP_023163970.2">
    <property type="nucleotide sequence ID" value="XM_023308202.2"/>
</dbReference>
<keyword evidence="3" id="KW-1185">Reference proteome</keyword>
<evidence type="ECO:0000313" key="3">
    <source>
        <dbReference type="Proteomes" id="UP000504633"/>
    </source>
</evidence>
<proteinExistence type="predicted"/>
<dbReference type="OrthoDB" id="7865260at2759"/>
<feature type="compositionally biased region" description="Low complexity" evidence="1">
    <location>
        <begin position="269"/>
        <end position="278"/>
    </location>
</feature>
<feature type="compositionally biased region" description="Polar residues" evidence="1">
    <location>
        <begin position="399"/>
        <end position="411"/>
    </location>
</feature>
<sequence length="455" mass="50704">MKLLLTIIWLVCICTGIAQNIEQLIAENTKELNETKALLSHIDATNENIKNSIEQQRGWLDAIKNVDGLLGKLNDFLDAQSVVVHEALSNITIRSGIHTDRVSKELGSLARLQISTKQQISALEQKLDGYQKHVIQNARSIDNNILDLTKLITRAVLPQLNGLQCSFDSLETSQINIEVELKSLARIKDINEDSNLKLVTLANQLFDLNRTQDSRFGMLTHALSQLKPLKTWQIESALRELIVSQKRIELDLEACDQRPISHYAKQSSSSYVSYENESPNTADPIPAQVWTHSEPNQRSSYYTSVNSPKPMTGNPKNPNYSSYVVSPAKHISSSSSSVSWQQPLPWETMSAYQSAPAPVSKLKPDPLAWSTESHKPYLPAPKPRQSGPVSRRPAPNPQPCVQNQYSQNPQRSSASYGPPAPPAQSYNTQAQKQGQTSLHEHYSLWHGSNSPSEGY</sequence>
<dbReference type="OMA" id="LDAYQKH"/>
<dbReference type="AlphaFoldDB" id="A0A6J1LB24"/>
<dbReference type="KEGG" id="dhe:111594754"/>
<evidence type="ECO:0000256" key="1">
    <source>
        <dbReference type="SAM" id="MobiDB-lite"/>
    </source>
</evidence>
<feature type="chain" id="PRO_5026823263" evidence="2">
    <location>
        <begin position="19"/>
        <end position="455"/>
    </location>
</feature>
<feature type="region of interest" description="Disordered" evidence="1">
    <location>
        <begin position="357"/>
        <end position="455"/>
    </location>
</feature>
<protein>
    <submittedName>
        <fullName evidence="4">Uncharacterized protein LOC111594754</fullName>
    </submittedName>
</protein>
<reference evidence="4" key="1">
    <citation type="submission" date="2025-08" db="UniProtKB">
        <authorList>
            <consortium name="RefSeq"/>
        </authorList>
    </citation>
    <scope>IDENTIFICATION</scope>
    <source>
        <strain evidence="4">15085-1641.00</strain>
        <tissue evidence="4">Whole body</tissue>
    </source>
</reference>
<keyword evidence="2" id="KW-0732">Signal</keyword>
<accession>A0A6J1LB24</accession>
<feature type="compositionally biased region" description="Polar residues" evidence="1">
    <location>
        <begin position="446"/>
        <end position="455"/>
    </location>
</feature>
<feature type="region of interest" description="Disordered" evidence="1">
    <location>
        <begin position="269"/>
        <end position="288"/>
    </location>
</feature>
<evidence type="ECO:0000313" key="4">
    <source>
        <dbReference type="RefSeq" id="XP_023163970.2"/>
    </source>
</evidence>
<dbReference type="GeneID" id="111594754"/>
<gene>
    <name evidence="4" type="primary">LOC111594754</name>
</gene>